<protein>
    <recommendedName>
        <fullName evidence="3">Ribbon-helix-helix protein CopG domain-containing protein</fullName>
    </recommendedName>
</protein>
<evidence type="ECO:0000313" key="2">
    <source>
        <dbReference type="Proteomes" id="UP000000347"/>
    </source>
</evidence>
<dbReference type="Proteomes" id="UP000000347">
    <property type="component" value="Chromosome"/>
</dbReference>
<proteinExistence type="predicted"/>
<dbReference type="STRING" id="608506.COB47_2060"/>
<organism evidence="1 2">
    <name type="scientific">Caldicellulosiruptor obsidiansis (strain ATCC BAA-2073 / JCM 16842 / OB47)</name>
    <dbReference type="NCBI Taxonomy" id="608506"/>
    <lineage>
        <taxon>Bacteria</taxon>
        <taxon>Bacillati</taxon>
        <taxon>Bacillota</taxon>
        <taxon>Bacillota incertae sedis</taxon>
        <taxon>Caldicellulosiruptorales</taxon>
        <taxon>Caldicellulosiruptoraceae</taxon>
        <taxon>Caldicellulosiruptor</taxon>
    </lineage>
</organism>
<name>D9TGJ9_CALOO</name>
<reference evidence="1 2" key="1">
    <citation type="journal article" date="2010" name="J. Bacteriol.">
        <title>Complete genome sequence of the cellulolytic thermophile Caldicellulosiruptor obsidiansis OB47T.</title>
        <authorList>
            <person name="Elkins J.G."/>
            <person name="Lochner A."/>
            <person name="Hamilton-Brehm S.D."/>
            <person name="Davenport K.W."/>
            <person name="Podar M."/>
            <person name="Brown S.D."/>
            <person name="Land M.L."/>
            <person name="Hauser L.J."/>
            <person name="Klingeman D.M."/>
            <person name="Raman B."/>
            <person name="Goodwin L.A."/>
            <person name="Tapia R."/>
            <person name="Meincke L.J."/>
            <person name="Detter J.C."/>
            <person name="Bruce D.C."/>
            <person name="Han C.S."/>
            <person name="Palumbo A.V."/>
            <person name="Cottingham R.W."/>
            <person name="Keller M."/>
            <person name="Graham D.E."/>
        </authorList>
    </citation>
    <scope>NUCLEOTIDE SEQUENCE [LARGE SCALE GENOMIC DNA]</scope>
    <source>
        <strain evidence="2">ATCC BAA-2073 / strain OB47</strain>
    </source>
</reference>
<accession>D9TGJ9</accession>
<dbReference type="HOGENOM" id="CLU_2022459_0_0_9"/>
<dbReference type="EMBL" id="CP002164">
    <property type="protein sequence ID" value="ADL43319.1"/>
    <property type="molecule type" value="Genomic_DNA"/>
</dbReference>
<keyword evidence="2" id="KW-1185">Reference proteome</keyword>
<dbReference type="KEGG" id="cob:COB47_2060"/>
<evidence type="ECO:0000313" key="1">
    <source>
        <dbReference type="EMBL" id="ADL43319.1"/>
    </source>
</evidence>
<gene>
    <name evidence="1" type="ordered locus">COB47_2060</name>
</gene>
<evidence type="ECO:0008006" key="3">
    <source>
        <dbReference type="Google" id="ProtNLM"/>
    </source>
</evidence>
<dbReference type="eggNOG" id="ENOG5033AWJ">
    <property type="taxonomic scope" value="Bacteria"/>
</dbReference>
<sequence length="122" mass="14465">MHSPSFFVVFDYLVTKSFVCKNLFNAVYYRVDKLIYRVIFIMNKTTTVRVDIETYESLKKLSQQLNQPMQKVIQEALAEYKRKILLSATAEAYAALKENSKLWQEEIEERQLWENTLQDGIE</sequence>
<dbReference type="AlphaFoldDB" id="D9TGJ9"/>